<evidence type="ECO:0000313" key="2">
    <source>
        <dbReference type="Proteomes" id="UP001430679"/>
    </source>
</evidence>
<dbReference type="RefSeq" id="WP_230040203.1">
    <property type="nucleotide sequence ID" value="NZ_JAJJMM010000001.1"/>
</dbReference>
<dbReference type="Proteomes" id="UP001430679">
    <property type="component" value="Unassembled WGS sequence"/>
</dbReference>
<organism evidence="1 2">
    <name type="scientific">Flavobacterium piscisymbiosum</name>
    <dbReference type="NCBI Taxonomy" id="2893753"/>
    <lineage>
        <taxon>Bacteria</taxon>
        <taxon>Pseudomonadati</taxon>
        <taxon>Bacteroidota</taxon>
        <taxon>Flavobacteriia</taxon>
        <taxon>Flavobacteriales</taxon>
        <taxon>Flavobacteriaceae</taxon>
        <taxon>Flavobacterium</taxon>
    </lineage>
</organism>
<accession>A0ABS8MLG0</accession>
<protein>
    <submittedName>
        <fullName evidence="1">Uncharacterized protein</fullName>
    </submittedName>
</protein>
<sequence length="162" mass="18912">MKKFYLITFLFTSLIIHSQDCKYKRNEVDEFTKHKVLETKSEWLAENIAYTLIKINDAKFLSIELGSFKVFAISDGAKLMFLPDKGDPIVLLFPKYEISKTTPGAVASQYVTQSINISDEIYQRFLDEKITKVRFYTTDGYIDKPVKEKRANKFRQQLKCIE</sequence>
<proteinExistence type="predicted"/>
<dbReference type="EMBL" id="JAJJMM010000001">
    <property type="protein sequence ID" value="MCC9066334.1"/>
    <property type="molecule type" value="Genomic_DNA"/>
</dbReference>
<gene>
    <name evidence="1" type="ORF">LNP81_25375</name>
</gene>
<keyword evidence="2" id="KW-1185">Reference proteome</keyword>
<name>A0ABS8MLG0_9FLAO</name>
<reference evidence="1" key="1">
    <citation type="submission" date="2021-11" db="EMBL/GenBank/DDBJ databases">
        <title>Description of novel Flavobacterium species.</title>
        <authorList>
            <person name="Saticioglu I.B."/>
            <person name="Ay H."/>
            <person name="Altun S."/>
            <person name="Duman M."/>
        </authorList>
    </citation>
    <scope>NUCLEOTIDE SEQUENCE</scope>
    <source>
        <strain evidence="1">F-30</strain>
    </source>
</reference>
<evidence type="ECO:0000313" key="1">
    <source>
        <dbReference type="EMBL" id="MCC9066334.1"/>
    </source>
</evidence>
<comment type="caution">
    <text evidence="1">The sequence shown here is derived from an EMBL/GenBank/DDBJ whole genome shotgun (WGS) entry which is preliminary data.</text>
</comment>